<evidence type="ECO:0000313" key="2">
    <source>
        <dbReference type="EMBL" id="RPF25656.1"/>
    </source>
</evidence>
<dbReference type="AlphaFoldDB" id="A0A3N4Z214"/>
<sequence length="137" mass="13395">MAAAAAALLAGCGAGTEGDVERPGDAGSASSPATPTGGPSQPPSPGASSAAPTGAAALAVEDLTDRLGVAAEDVAVVRVEEVTWRDASLGCPSPGMAYAQVLTNGTLVVLEVDGTTYEYHSGGSRAPFLCENPQAPL</sequence>
<feature type="region of interest" description="Disordered" evidence="1">
    <location>
        <begin position="13"/>
        <end position="54"/>
    </location>
</feature>
<evidence type="ECO:0000256" key="1">
    <source>
        <dbReference type="SAM" id="MobiDB-lite"/>
    </source>
</evidence>
<protein>
    <submittedName>
        <fullName evidence="2">Uncharacterized protein</fullName>
    </submittedName>
</protein>
<keyword evidence="3" id="KW-1185">Reference proteome</keyword>
<feature type="compositionally biased region" description="Low complexity" evidence="1">
    <location>
        <begin position="26"/>
        <end position="39"/>
    </location>
</feature>
<dbReference type="Proteomes" id="UP000280726">
    <property type="component" value="Unassembled WGS sequence"/>
</dbReference>
<comment type="caution">
    <text evidence="2">The sequence shown here is derived from an EMBL/GenBank/DDBJ whole genome shotgun (WGS) entry which is preliminary data.</text>
</comment>
<accession>A0A3N4Z214</accession>
<organism evidence="2 3">
    <name type="scientific">Georgenia muralis</name>
    <dbReference type="NCBI Taxonomy" id="154117"/>
    <lineage>
        <taxon>Bacteria</taxon>
        <taxon>Bacillati</taxon>
        <taxon>Actinomycetota</taxon>
        <taxon>Actinomycetes</taxon>
        <taxon>Micrococcales</taxon>
        <taxon>Bogoriellaceae</taxon>
        <taxon>Georgenia</taxon>
    </lineage>
</organism>
<dbReference type="EMBL" id="RKRA01000001">
    <property type="protein sequence ID" value="RPF25656.1"/>
    <property type="molecule type" value="Genomic_DNA"/>
</dbReference>
<name>A0A3N4Z214_9MICO</name>
<proteinExistence type="predicted"/>
<gene>
    <name evidence="2" type="ORF">EDD32_0057</name>
</gene>
<evidence type="ECO:0000313" key="3">
    <source>
        <dbReference type="Proteomes" id="UP000280726"/>
    </source>
</evidence>
<reference evidence="2 3" key="1">
    <citation type="submission" date="2018-11" db="EMBL/GenBank/DDBJ databases">
        <title>Sequencing the genomes of 1000 actinobacteria strains.</title>
        <authorList>
            <person name="Klenk H.-P."/>
        </authorList>
    </citation>
    <scope>NUCLEOTIDE SEQUENCE [LARGE SCALE GENOMIC DNA]</scope>
    <source>
        <strain evidence="2 3">DSM 14418</strain>
    </source>
</reference>